<comment type="caution">
    <text evidence="1">The sequence shown here is derived from an EMBL/GenBank/DDBJ whole genome shotgun (WGS) entry which is preliminary data.</text>
</comment>
<dbReference type="AlphaFoldDB" id="D6SV26"/>
<proteinExistence type="predicted"/>
<name>D6SV26_9BACT</name>
<protein>
    <submittedName>
        <fullName evidence="1">Uncharacterized protein</fullName>
    </submittedName>
</protein>
<evidence type="ECO:0000313" key="1">
    <source>
        <dbReference type="EMBL" id="EFI32782.1"/>
    </source>
</evidence>
<dbReference type="RefSeq" id="WP_008871872.1">
    <property type="nucleotide sequence ID" value="NZ_ACJN02000005.1"/>
</dbReference>
<accession>D6SV26</accession>
<evidence type="ECO:0000313" key="2">
    <source>
        <dbReference type="Proteomes" id="UP000005496"/>
    </source>
</evidence>
<dbReference type="Proteomes" id="UP000005496">
    <property type="component" value="Unassembled WGS sequence"/>
</dbReference>
<gene>
    <name evidence="1" type="ORF">Dthio_PD0077</name>
</gene>
<organism evidence="1 2">
    <name type="scientific">Desulfonatronospira thiodismutans ASO3-1</name>
    <dbReference type="NCBI Taxonomy" id="555779"/>
    <lineage>
        <taxon>Bacteria</taxon>
        <taxon>Pseudomonadati</taxon>
        <taxon>Thermodesulfobacteriota</taxon>
        <taxon>Desulfovibrionia</taxon>
        <taxon>Desulfovibrionales</taxon>
        <taxon>Desulfonatronovibrionaceae</taxon>
        <taxon>Desulfonatronospira</taxon>
    </lineage>
</organism>
<reference evidence="1" key="1">
    <citation type="submission" date="2010-05" db="EMBL/GenBank/DDBJ databases">
        <title>The draft genome of Desulfonatronospira thiodismutans ASO3-1.</title>
        <authorList>
            <consortium name="US DOE Joint Genome Institute (JGI-PGF)"/>
            <person name="Lucas S."/>
            <person name="Copeland A."/>
            <person name="Lapidus A."/>
            <person name="Cheng J.-F."/>
            <person name="Bruce D."/>
            <person name="Goodwin L."/>
            <person name="Pitluck S."/>
            <person name="Chertkov O."/>
            <person name="Brettin T."/>
            <person name="Detter J.C."/>
            <person name="Han C."/>
            <person name="Land M.L."/>
            <person name="Hauser L."/>
            <person name="Kyrpides N."/>
            <person name="Mikhailova N."/>
            <person name="Muyzer G."/>
            <person name="Woyke T."/>
        </authorList>
    </citation>
    <scope>NUCLEOTIDE SEQUENCE [LARGE SCALE GENOMIC DNA]</scope>
    <source>
        <strain evidence="1">ASO3-1</strain>
    </source>
</reference>
<sequence>MTLEEGDQWAKVWVQTLANSNQGERDFFLVLENPEGAKFPEGKEELTAQRVVHDDEVGLAGVTDLEPELFDV</sequence>
<dbReference type="EMBL" id="ACJN02000005">
    <property type="protein sequence ID" value="EFI32782.1"/>
    <property type="molecule type" value="Genomic_DNA"/>
</dbReference>
<keyword evidence="2" id="KW-1185">Reference proteome</keyword>